<proteinExistence type="predicted"/>
<name>U7QR74_9CYAN</name>
<reference evidence="1 2" key="1">
    <citation type="journal article" date="2013" name="Front. Microbiol.">
        <title>Comparative genomic analyses of the cyanobacterium, Lyngbya aestuarii BL J, a powerful hydrogen producer.</title>
        <authorList>
            <person name="Kothari A."/>
            <person name="Vaughn M."/>
            <person name="Garcia-Pichel F."/>
        </authorList>
    </citation>
    <scope>NUCLEOTIDE SEQUENCE [LARGE SCALE GENOMIC DNA]</scope>
    <source>
        <strain evidence="1 2">BL J</strain>
    </source>
</reference>
<comment type="caution">
    <text evidence="1">The sequence shown here is derived from an EMBL/GenBank/DDBJ whole genome shotgun (WGS) entry which is preliminary data.</text>
</comment>
<dbReference type="InterPro" id="IPR008203">
    <property type="entry name" value="AF2212-like"/>
</dbReference>
<evidence type="ECO:0000313" key="2">
    <source>
        <dbReference type="Proteomes" id="UP000017127"/>
    </source>
</evidence>
<dbReference type="Gene3D" id="4.10.1150.10">
    <property type="entry name" value="AF2212/PG0164-like"/>
    <property type="match status" value="1"/>
</dbReference>
<gene>
    <name evidence="1" type="ORF">M595_0285</name>
</gene>
<accession>U7QR74</accession>
<dbReference type="AlphaFoldDB" id="U7QR74"/>
<evidence type="ECO:0008006" key="3">
    <source>
        <dbReference type="Google" id="ProtNLM"/>
    </source>
</evidence>
<dbReference type="EMBL" id="AUZM01000002">
    <property type="protein sequence ID" value="ERT09620.1"/>
    <property type="molecule type" value="Genomic_DNA"/>
</dbReference>
<dbReference type="InterPro" id="IPR024069">
    <property type="entry name" value="AF2212-like_dom_sf"/>
</dbReference>
<dbReference type="Proteomes" id="UP000017127">
    <property type="component" value="Unassembled WGS sequence"/>
</dbReference>
<keyword evidence="2" id="KW-1185">Reference proteome</keyword>
<protein>
    <recommendedName>
        <fullName evidence="3">DUF104 domain-containing protein</fullName>
    </recommendedName>
</protein>
<dbReference type="RefSeq" id="WP_023064120.1">
    <property type="nucleotide sequence ID" value="NZ_AUZM01000002.1"/>
</dbReference>
<organism evidence="1 2">
    <name type="scientific">Lyngbya aestuarii BL J</name>
    <dbReference type="NCBI Taxonomy" id="1348334"/>
    <lineage>
        <taxon>Bacteria</taxon>
        <taxon>Bacillati</taxon>
        <taxon>Cyanobacteriota</taxon>
        <taxon>Cyanophyceae</taxon>
        <taxon>Oscillatoriophycideae</taxon>
        <taxon>Oscillatoriales</taxon>
        <taxon>Microcoleaceae</taxon>
        <taxon>Lyngbya</taxon>
    </lineage>
</organism>
<dbReference type="OrthoDB" id="515204at2"/>
<dbReference type="SUPFAM" id="SSF141694">
    <property type="entry name" value="AF2212/PG0164-like"/>
    <property type="match status" value="1"/>
</dbReference>
<dbReference type="Pfam" id="PF01954">
    <property type="entry name" value="AF2212-like"/>
    <property type="match status" value="1"/>
</dbReference>
<evidence type="ECO:0000313" key="1">
    <source>
        <dbReference type="EMBL" id="ERT09620.1"/>
    </source>
</evidence>
<sequence length="77" mass="8713">MTITLQAIYEQGVLRLMQPINLPEGTPVEVIVTSRDFNQEEKTPADILAEIAALPLEGTQEKFSGHDHDKILYYDQK</sequence>